<sequence length="193" mass="20463">MGGCANNNGSSNGSNVSESPPASATVSPGNNPSSDATATPPAQETSKPDESKALLETIEAAAKEGKVPGCNYAAHIALYDDIEKEWGKADKNDTAGKGIYAVYENKGITFGYNKGMLVFDVRSYAPELKLLTLKQIEGALGQADEKTTSGDDQIYTYNVNKQYQLKFAIPESTGKVDHISVYSPEDAKNLMAG</sequence>
<dbReference type="KEGG" id="pprt:ET464_00835"/>
<accession>A0A4P6EXZ8</accession>
<feature type="region of interest" description="Disordered" evidence="1">
    <location>
        <begin position="1"/>
        <end position="52"/>
    </location>
</feature>
<feature type="compositionally biased region" description="Low complexity" evidence="1">
    <location>
        <begin position="1"/>
        <end position="19"/>
    </location>
</feature>
<name>A0A4P6EXZ8_9BACL</name>
<evidence type="ECO:0000313" key="2">
    <source>
        <dbReference type="EMBL" id="QAY68280.1"/>
    </source>
</evidence>
<reference evidence="2 3" key="1">
    <citation type="submission" date="2019-01" db="EMBL/GenBank/DDBJ databases">
        <title>Genome sequencing of strain FW100M-2.</title>
        <authorList>
            <person name="Heo J."/>
            <person name="Kim S.-J."/>
            <person name="Kim J.-S."/>
            <person name="Hong S.-B."/>
            <person name="Kwon S.-W."/>
        </authorList>
    </citation>
    <scope>NUCLEOTIDE SEQUENCE [LARGE SCALE GENOMIC DNA]</scope>
    <source>
        <strain evidence="2 3">FW100M-2</strain>
    </source>
</reference>
<gene>
    <name evidence="2" type="ORF">ET464_00835</name>
</gene>
<proteinExistence type="predicted"/>
<dbReference type="AlphaFoldDB" id="A0A4P6EXZ8"/>
<organism evidence="2 3">
    <name type="scientific">Paenibacillus protaetiae</name>
    <dbReference type="NCBI Taxonomy" id="2509456"/>
    <lineage>
        <taxon>Bacteria</taxon>
        <taxon>Bacillati</taxon>
        <taxon>Bacillota</taxon>
        <taxon>Bacilli</taxon>
        <taxon>Bacillales</taxon>
        <taxon>Paenibacillaceae</taxon>
        <taxon>Paenibacillus</taxon>
    </lineage>
</organism>
<evidence type="ECO:0000256" key="1">
    <source>
        <dbReference type="SAM" id="MobiDB-lite"/>
    </source>
</evidence>
<dbReference type="OrthoDB" id="9790935at2"/>
<dbReference type="InterPro" id="IPR025453">
    <property type="entry name" value="DUF4309"/>
</dbReference>
<feature type="compositionally biased region" description="Polar residues" evidence="1">
    <location>
        <begin position="20"/>
        <end position="45"/>
    </location>
</feature>
<protein>
    <submittedName>
        <fullName evidence="2">DUF4309 domain-containing protein</fullName>
    </submittedName>
</protein>
<dbReference type="Pfam" id="PF14172">
    <property type="entry name" value="DUF4309"/>
    <property type="match status" value="1"/>
</dbReference>
<dbReference type="Proteomes" id="UP000293568">
    <property type="component" value="Chromosome"/>
</dbReference>
<dbReference type="EMBL" id="CP035492">
    <property type="protein sequence ID" value="QAY68280.1"/>
    <property type="molecule type" value="Genomic_DNA"/>
</dbReference>
<keyword evidence="3" id="KW-1185">Reference proteome</keyword>
<evidence type="ECO:0000313" key="3">
    <source>
        <dbReference type="Proteomes" id="UP000293568"/>
    </source>
</evidence>